<sequence>MGRISDEVWNVIQSNETDIQGTVKAIYYSRILNPEEVPETSSKKLNREGKDEQVLPTKTATTVTVEAEDGDLEESPGFGFGNTQRNNIGAFKGTDEFGKPG</sequence>
<evidence type="ECO:0000256" key="1">
    <source>
        <dbReference type="SAM" id="MobiDB-lite"/>
    </source>
</evidence>
<dbReference type="ExpressionAtlas" id="A0A317YC29">
    <property type="expression patterns" value="baseline and differential"/>
</dbReference>
<feature type="region of interest" description="Disordered" evidence="1">
    <location>
        <begin position="38"/>
        <end position="101"/>
    </location>
</feature>
<name>A0A317YC29_MAIZE</name>
<dbReference type="AlphaFoldDB" id="A0A317YC29"/>
<accession>A0A317YC29</accession>
<gene>
    <name evidence="2" type="ORF">Zm00014a_013322</name>
</gene>
<dbReference type="Proteomes" id="UP000251960">
    <property type="component" value="Chromosome 1"/>
</dbReference>
<proteinExistence type="predicted"/>
<dbReference type="EMBL" id="NCVQ01000001">
    <property type="protein sequence ID" value="PWZ56238.1"/>
    <property type="molecule type" value="Genomic_DNA"/>
</dbReference>
<protein>
    <submittedName>
        <fullName evidence="2">Uncharacterized protein</fullName>
    </submittedName>
</protein>
<feature type="compositionally biased region" description="Basic and acidic residues" evidence="1">
    <location>
        <begin position="41"/>
        <end position="53"/>
    </location>
</feature>
<organism evidence="2">
    <name type="scientific">Zea mays</name>
    <name type="common">Maize</name>
    <dbReference type="NCBI Taxonomy" id="4577"/>
    <lineage>
        <taxon>Eukaryota</taxon>
        <taxon>Viridiplantae</taxon>
        <taxon>Streptophyta</taxon>
        <taxon>Embryophyta</taxon>
        <taxon>Tracheophyta</taxon>
        <taxon>Spermatophyta</taxon>
        <taxon>Magnoliopsida</taxon>
        <taxon>Liliopsida</taxon>
        <taxon>Poales</taxon>
        <taxon>Poaceae</taxon>
        <taxon>PACMAD clade</taxon>
        <taxon>Panicoideae</taxon>
        <taxon>Andropogonodae</taxon>
        <taxon>Andropogoneae</taxon>
        <taxon>Tripsacinae</taxon>
        <taxon>Zea</taxon>
    </lineage>
</organism>
<evidence type="ECO:0000313" key="2">
    <source>
        <dbReference type="EMBL" id="PWZ56238.1"/>
    </source>
</evidence>
<comment type="caution">
    <text evidence="2">The sequence shown here is derived from an EMBL/GenBank/DDBJ whole genome shotgun (WGS) entry which is preliminary data.</text>
</comment>
<reference evidence="2" key="1">
    <citation type="journal article" date="2018" name="Nat. Genet.">
        <title>Extensive intraspecific gene order and gene structural variations between Mo17 and other maize genomes.</title>
        <authorList>
            <person name="Sun S."/>
            <person name="Zhou Y."/>
            <person name="Chen J."/>
            <person name="Shi J."/>
            <person name="Zhao H."/>
            <person name="Zhao H."/>
            <person name="Song W."/>
            <person name="Zhang M."/>
            <person name="Cui Y."/>
            <person name="Dong X."/>
            <person name="Liu H."/>
            <person name="Ma X."/>
            <person name="Jiao Y."/>
            <person name="Wang B."/>
            <person name="Wei X."/>
            <person name="Stein J.C."/>
            <person name="Glaubitz J.C."/>
            <person name="Lu F."/>
            <person name="Yu G."/>
            <person name="Liang C."/>
            <person name="Fengler K."/>
            <person name="Li B."/>
            <person name="Rafalski A."/>
            <person name="Schnable P.S."/>
            <person name="Ware D.H."/>
            <person name="Buckler E.S."/>
            <person name="Lai J."/>
        </authorList>
    </citation>
    <scope>NUCLEOTIDE SEQUENCE [LARGE SCALE GENOMIC DNA]</scope>
    <source>
        <tissue evidence="2">Seedling</tissue>
    </source>
</reference>